<dbReference type="EnsemblPlants" id="AET1Gv20358600.15">
    <property type="protein sequence ID" value="AET1Gv20358600.15"/>
    <property type="gene ID" value="AET1Gv20358600"/>
</dbReference>
<reference evidence="2" key="5">
    <citation type="journal article" date="2021" name="G3 (Bethesda)">
        <title>Aegilops tauschii genome assembly Aet v5.0 features greater sequence contiguity and improved annotation.</title>
        <authorList>
            <person name="Wang L."/>
            <person name="Zhu T."/>
            <person name="Rodriguez J.C."/>
            <person name="Deal K.R."/>
            <person name="Dubcovsky J."/>
            <person name="McGuire P.E."/>
            <person name="Lux T."/>
            <person name="Spannagl M."/>
            <person name="Mayer K.F.X."/>
            <person name="Baldrich P."/>
            <person name="Meyers B.C."/>
            <person name="Huo N."/>
            <person name="Gu Y.Q."/>
            <person name="Zhou H."/>
            <person name="Devos K.M."/>
            <person name="Bennetzen J.L."/>
            <person name="Unver T."/>
            <person name="Budak H."/>
            <person name="Gulick P.J."/>
            <person name="Galiba G."/>
            <person name="Kalapos B."/>
            <person name="Nelson D.R."/>
            <person name="Li P."/>
            <person name="You F.M."/>
            <person name="Luo M.C."/>
            <person name="Dvorak J."/>
        </authorList>
    </citation>
    <scope>NUCLEOTIDE SEQUENCE [LARGE SCALE GENOMIC DNA]</scope>
    <source>
        <strain evidence="2">cv. AL8/78</strain>
    </source>
</reference>
<organism evidence="2 3">
    <name type="scientific">Aegilops tauschii subsp. strangulata</name>
    <name type="common">Goatgrass</name>
    <dbReference type="NCBI Taxonomy" id="200361"/>
    <lineage>
        <taxon>Eukaryota</taxon>
        <taxon>Viridiplantae</taxon>
        <taxon>Streptophyta</taxon>
        <taxon>Embryophyta</taxon>
        <taxon>Tracheophyta</taxon>
        <taxon>Spermatophyta</taxon>
        <taxon>Magnoliopsida</taxon>
        <taxon>Liliopsida</taxon>
        <taxon>Poales</taxon>
        <taxon>Poaceae</taxon>
        <taxon>BOP clade</taxon>
        <taxon>Pooideae</taxon>
        <taxon>Triticodae</taxon>
        <taxon>Triticeae</taxon>
        <taxon>Triticinae</taxon>
        <taxon>Aegilops</taxon>
    </lineage>
</organism>
<keyword evidence="3" id="KW-1185">Reference proteome</keyword>
<dbReference type="Proteomes" id="UP000015105">
    <property type="component" value="Chromosome 1D"/>
</dbReference>
<feature type="compositionally biased region" description="Basic and acidic residues" evidence="1">
    <location>
        <begin position="44"/>
        <end position="59"/>
    </location>
</feature>
<dbReference type="AlphaFoldDB" id="A0A452YAR0"/>
<sequence length="59" mass="6489">SGILTLLLVNSISGISTHHFCLAVSPDFILTLTADSRWNSLSPSERREVARRPPEGIRT</sequence>
<evidence type="ECO:0000256" key="1">
    <source>
        <dbReference type="SAM" id="MobiDB-lite"/>
    </source>
</evidence>
<reference evidence="3" key="2">
    <citation type="journal article" date="2017" name="Nat. Plants">
        <title>The Aegilops tauschii genome reveals multiple impacts of transposons.</title>
        <authorList>
            <person name="Zhao G."/>
            <person name="Zou C."/>
            <person name="Li K."/>
            <person name="Wang K."/>
            <person name="Li T."/>
            <person name="Gao L."/>
            <person name="Zhang X."/>
            <person name="Wang H."/>
            <person name="Yang Z."/>
            <person name="Liu X."/>
            <person name="Jiang W."/>
            <person name="Mao L."/>
            <person name="Kong X."/>
            <person name="Jiao Y."/>
            <person name="Jia J."/>
        </authorList>
    </citation>
    <scope>NUCLEOTIDE SEQUENCE [LARGE SCALE GENOMIC DNA]</scope>
    <source>
        <strain evidence="3">cv. AL8/78</strain>
    </source>
</reference>
<reference evidence="2" key="3">
    <citation type="journal article" date="2017" name="Nature">
        <title>Genome sequence of the progenitor of the wheat D genome Aegilops tauschii.</title>
        <authorList>
            <person name="Luo M.C."/>
            <person name="Gu Y.Q."/>
            <person name="Puiu D."/>
            <person name="Wang H."/>
            <person name="Twardziok S.O."/>
            <person name="Deal K.R."/>
            <person name="Huo N."/>
            <person name="Zhu T."/>
            <person name="Wang L."/>
            <person name="Wang Y."/>
            <person name="McGuire P.E."/>
            <person name="Liu S."/>
            <person name="Long H."/>
            <person name="Ramasamy R.K."/>
            <person name="Rodriguez J.C."/>
            <person name="Van S.L."/>
            <person name="Yuan L."/>
            <person name="Wang Z."/>
            <person name="Xia Z."/>
            <person name="Xiao L."/>
            <person name="Anderson O.D."/>
            <person name="Ouyang S."/>
            <person name="Liang Y."/>
            <person name="Zimin A.V."/>
            <person name="Pertea G."/>
            <person name="Qi P."/>
            <person name="Bennetzen J.L."/>
            <person name="Dai X."/>
            <person name="Dawson M.W."/>
            <person name="Muller H.G."/>
            <person name="Kugler K."/>
            <person name="Rivarola-Duarte L."/>
            <person name="Spannagl M."/>
            <person name="Mayer K.F.X."/>
            <person name="Lu F.H."/>
            <person name="Bevan M.W."/>
            <person name="Leroy P."/>
            <person name="Li P."/>
            <person name="You F.M."/>
            <person name="Sun Q."/>
            <person name="Liu Z."/>
            <person name="Lyons E."/>
            <person name="Wicker T."/>
            <person name="Salzberg S.L."/>
            <person name="Devos K.M."/>
            <person name="Dvorak J."/>
        </authorList>
    </citation>
    <scope>NUCLEOTIDE SEQUENCE [LARGE SCALE GENOMIC DNA]</scope>
    <source>
        <strain evidence="2">cv. AL8/78</strain>
    </source>
</reference>
<reference evidence="3" key="1">
    <citation type="journal article" date="2014" name="Science">
        <title>Ancient hybridizations among the ancestral genomes of bread wheat.</title>
        <authorList>
            <consortium name="International Wheat Genome Sequencing Consortium,"/>
            <person name="Marcussen T."/>
            <person name="Sandve S.R."/>
            <person name="Heier L."/>
            <person name="Spannagl M."/>
            <person name="Pfeifer M."/>
            <person name="Jakobsen K.S."/>
            <person name="Wulff B.B."/>
            <person name="Steuernagel B."/>
            <person name="Mayer K.F."/>
            <person name="Olsen O.A."/>
        </authorList>
    </citation>
    <scope>NUCLEOTIDE SEQUENCE [LARGE SCALE GENOMIC DNA]</scope>
    <source>
        <strain evidence="3">cv. AL8/78</strain>
    </source>
</reference>
<accession>A0A452YAR0</accession>
<evidence type="ECO:0000313" key="3">
    <source>
        <dbReference type="Proteomes" id="UP000015105"/>
    </source>
</evidence>
<reference evidence="2" key="4">
    <citation type="submission" date="2019-03" db="UniProtKB">
        <authorList>
            <consortium name="EnsemblPlants"/>
        </authorList>
    </citation>
    <scope>IDENTIFICATION</scope>
</reference>
<proteinExistence type="predicted"/>
<dbReference type="Gramene" id="AET1Gv20358600.15">
    <property type="protein sequence ID" value="AET1Gv20358600.15"/>
    <property type="gene ID" value="AET1Gv20358600"/>
</dbReference>
<name>A0A452YAR0_AEGTS</name>
<feature type="region of interest" description="Disordered" evidence="1">
    <location>
        <begin position="40"/>
        <end position="59"/>
    </location>
</feature>
<protein>
    <submittedName>
        <fullName evidence="2">Uncharacterized protein</fullName>
    </submittedName>
</protein>
<evidence type="ECO:0000313" key="2">
    <source>
        <dbReference type="EnsemblPlants" id="AET1Gv20358600.15"/>
    </source>
</evidence>